<keyword evidence="3" id="KW-0645">Protease</keyword>
<dbReference type="Pfam" id="PF12340">
    <property type="entry name" value="DUF3638"/>
    <property type="match status" value="1"/>
</dbReference>
<dbReference type="GeneID" id="70251864"/>
<evidence type="ECO:0000256" key="4">
    <source>
        <dbReference type="ARBA" id="ARBA00022786"/>
    </source>
</evidence>
<accession>A0AAD4KGR2</accession>
<feature type="domain" description="DUF3638" evidence="8">
    <location>
        <begin position="2027"/>
        <end position="2249"/>
    </location>
</feature>
<feature type="region of interest" description="Disordered" evidence="7">
    <location>
        <begin position="3149"/>
        <end position="3173"/>
    </location>
</feature>
<evidence type="ECO:0000313" key="11">
    <source>
        <dbReference type="EMBL" id="KAH8689142.1"/>
    </source>
</evidence>
<evidence type="ECO:0000256" key="7">
    <source>
        <dbReference type="SAM" id="MobiDB-lite"/>
    </source>
</evidence>
<keyword evidence="4" id="KW-0833">Ubl conjugation pathway</keyword>
<dbReference type="EMBL" id="JAJTJA010000016">
    <property type="protein sequence ID" value="KAH8689142.1"/>
    <property type="molecule type" value="Genomic_DNA"/>
</dbReference>
<name>A0AAD4KGR2_9EURO</name>
<organism evidence="11 12">
    <name type="scientific">Talaromyces proteolyticus</name>
    <dbReference type="NCBI Taxonomy" id="1131652"/>
    <lineage>
        <taxon>Eukaryota</taxon>
        <taxon>Fungi</taxon>
        <taxon>Dikarya</taxon>
        <taxon>Ascomycota</taxon>
        <taxon>Pezizomycotina</taxon>
        <taxon>Eurotiomycetes</taxon>
        <taxon>Eurotiomycetidae</taxon>
        <taxon>Eurotiales</taxon>
        <taxon>Trichocomaceae</taxon>
        <taxon>Talaromyces</taxon>
        <taxon>Talaromyces sect. Bacilispori</taxon>
    </lineage>
</organism>
<dbReference type="InterPro" id="IPR027417">
    <property type="entry name" value="P-loop_NTPase"/>
</dbReference>
<dbReference type="GO" id="GO:0006508">
    <property type="term" value="P:proteolysis"/>
    <property type="evidence" value="ECO:0007669"/>
    <property type="project" value="UniProtKB-KW"/>
</dbReference>
<dbReference type="InterPro" id="IPR022105">
    <property type="entry name" value="DUF3645"/>
</dbReference>
<evidence type="ECO:0000256" key="3">
    <source>
        <dbReference type="ARBA" id="ARBA00022670"/>
    </source>
</evidence>
<keyword evidence="6" id="KW-0788">Thiol protease</keyword>
<dbReference type="InterPro" id="IPR051346">
    <property type="entry name" value="OTU_Deubiquitinase"/>
</dbReference>
<dbReference type="InterPro" id="IPR022099">
    <property type="entry name" value="DUF3638"/>
</dbReference>
<dbReference type="Pfam" id="PF20255">
    <property type="entry name" value="DUF6606"/>
    <property type="match status" value="1"/>
</dbReference>
<evidence type="ECO:0000256" key="5">
    <source>
        <dbReference type="ARBA" id="ARBA00022801"/>
    </source>
</evidence>
<evidence type="ECO:0000259" key="10">
    <source>
        <dbReference type="Pfam" id="PF20255"/>
    </source>
</evidence>
<evidence type="ECO:0000256" key="1">
    <source>
        <dbReference type="ARBA" id="ARBA00000707"/>
    </source>
</evidence>
<dbReference type="EC" id="3.4.19.12" evidence="2"/>
<protein>
    <recommendedName>
        <fullName evidence="2">ubiquitinyl hydrolase 1</fullName>
        <ecNumber evidence="2">3.4.19.12</ecNumber>
    </recommendedName>
</protein>
<dbReference type="PANTHER" id="PTHR13367:SF32">
    <property type="entry name" value="DUF6606 DOMAIN-CONTAINING PROTEIN"/>
    <property type="match status" value="1"/>
</dbReference>
<comment type="catalytic activity">
    <reaction evidence="1">
        <text>Thiol-dependent hydrolysis of ester, thioester, amide, peptide and isopeptide bonds formed by the C-terminal Gly of ubiquitin (a 76-residue protein attached to proteins as an intracellular targeting signal).</text>
        <dbReference type="EC" id="3.4.19.12"/>
    </reaction>
</comment>
<dbReference type="Pfam" id="PF12359">
    <property type="entry name" value="DUF3645"/>
    <property type="match status" value="1"/>
</dbReference>
<gene>
    <name evidence="11" type="ORF">BGW36DRAFT_442375</name>
</gene>
<sequence>MDQSSASTGRVLSQIINHIALPPKLPGRREDNLAFIDENLAKRLRDSCRILRDYTRDEISHQWDTLCSILQTCRKLNTGGRLENSRLLTEFALLESRHLLILHVTEQNAGLLIRRDVVDSDEVVVFEAFEVSSTAEAALKTPNALVWNFPGCAVALPYSEFRLDSFQQPLAFFLQQASVESIKNFAVRADKAGSSAAETRETVSPILITDMLMTLIEANGRRLTPILLQKRVRDEVDWQDRSECPWRRSPYWLLLRVAVQRHLYALYGAEIGRVYYKFLICIVLSELIHDAIDSTDPGLLQLLRAKLSRRLTKLEVDKGKGSQDLRDATISMFTTFRPVFDKSLEKISQAINQTYEAFKRKVQKTIPRIRRDADARDITLSLSSSGAYLDSLLSSYRATTNTDFSRPLADPSPADFSKEGTAAQFQNFSARYCELFELEEEAKELRYADKNNQNDPSASCIDLANKINHYLDTVGNAYHNTPEQKSVMILTVMRLWMLMDISVTEAFPLLKAYHPGIHPGSLDVLHLPHYIDMLHLNSIQSYLNRRRSSSHGRTIFENPSQGCFAERYFDESEDSQKMHQTRADIEYSAEGLRLAKLKEWEELSVEYEDLQHQIARASCIYITDDRFGTIHDDKHCTKCYLQRRARRMKIGVVEHPLPDDEVSAKAVIFELLCPNAIRAYRNGTWRIIGEVGQPSRIKGKEPLQALFDYGPLQPFIRGRYKSGVSLASVTKSFLLTHYKEVRLPIDQDSIFLPNGFKLRYYDSQTGVWTGSQTFVPSFLHHCHMSIPATSPFLELQQSLKAASATSGPTSYEVVASQGKCPSGLNVHEFTAYQNLFAGHSRRWPNILIELGASNLNFSTEATALLLSYLTVQAGPADSNDPLREAHKIFRDKTFCETLIHQITKRLENISGNWRETNCMSMLLTLILRLYAIGPGSVRANALNLVGIVRETTFNWIRALRLESTRTNNSEITHAASMYAFIVALICKRTFIYIENKMMDSSTLSCFIECSITLQDNMIGDLEMLPPYLWNSLINDVKMVHNMRDRLRSLFLLSPGSLTTAIKSTWLQRNEDEMSFLTKMEPVQHDCNWWFRSDFRASAHSRPQTLHYHLLAGHLLIDGAPIGKLPSQYRSLLVFERLFGKQPVVVIPSGLPGMTYMVPFPMENHQIHMGFRDKRVFMRACFGNNILELISPSLFHGSSGLDLPADLIENCLHWLNLNTGVIEIRKAPDIWISKFTCWRLDVPRRIARRKDKHTLVDPRSPTFVRIARIFKDFEPSNRVTMFQAEKGLNIDLRRLELSFWVANGLLRCRQLGSEIDPNQDAGTMYGLQSKLVIRDIKNPNKRSILVPLGDIEYDLIGNDVSVTVKNQGDYGRFQINDMLGRLDCPAEPRLLYFKAQLHAYTSLVVPDPLTGRTGSEEALQFLSSGICQPWAPISQGPARILLSISRLSPRRGSYQGLRTMQTVDWDPKLSTDIQKDEFRKLTHSLFEKSKILTMFHPRKGGDISTENEDFDLECDQDQLHLQNRSIWRRRLYERTFDVCATTAAPQDIIYGSRDRDISSQAHLNVYIATTLLRNWHQSTFYTSSLSSIFSNWSNIGGFDKQFSDILLSDQLNVDLAKEFGALVKLGRNSKRNNTYKLMFLFGSISFKDNVDMSLVRTLISFVTIDDLKVLEPPSWPLYSYFRPGDFPTIYYLKRLIEPCRVPYPDDERKTFGTSLHSKVRRKLEAAEREYQINVDSDCEEFIESLLKQWPCREPDLETLGNVLLIDISRALDIIKPEWLRMFQNYELSQYVERIQKVLNDRSGSFQVVVPPYKSTEEITYLTRFRGSEVPALYDLLSMNVQQPLGLDKIKGHTFSHVPDRKTVNSALNPELIELQNIIKELSGSTSTVERTYAEDLMRSLRSLHDKFVNATDIATNSAVMPYAPAVAKESFQFTQYMQSCFHGLDQLLQDDYRSGWLLKGGLWPCITPVNLLRCLASEPQNGYGPGMKERLIRYGEAVTWTQRLLRLEDSVLRQDDQRVREEMMNTGHENWDIFDHPLWLLLEIESNILIRKDQIDVAFATMNPSSGSNSVLQMNMGQGKTSCIMPMVVAELADKEKLVRVIVPKALLLQTAQLMQSRLGGLLDRQVRHLPFSRKTPTNEDTIQTYSRVHTEMMRSSGVMIALPEHILSFMLSGLQRLSDGRHKEAYTMIKTQNSLRKVCRDVLDESDVTLSTRTQLIYPSGTQASVDGYPYRWETSEMILRLVARHLWYLQKHLSRSIEVYERPQGGLPLVFFLRSDAEDALIKLLVDDVIRGYIPALSMRGRTDADCLAIKKFISDPSIDSSTRSRINRVFGEQGSAKQTLYLLRGLFVHRILLLTLKKRYNVQYGLHPDRDPIAVPYHAKGVPSEQAEWGHPDVAILFTCLSFYFGGLEIQHLRQSLSHVLKSDDPASGYDKWTEGSMTLPDSLREWNNINIDDEVQLHEIWTHLRLDMSVIDYYLNHFVFPRHAKQFDVKLQANGWDIPLFSTRSSPRNITTGFSGTNDNKTMLPLTIQQRDLDALSHTNAEVLTYLLQPRNRGFVVASDALGKRINERNILNLLYDLKLRIFIDAGAQILEMDNLTLAKTWLTIYKEAPAAVYFDSENRPFVLYKQGNRLPLSASSYADNLSECLIYLDEAHTRGTDLKLPADARGALTLGLGQTKDHTVQGKFPLAHVPAMRLRQLATTQSVTFIAPPEVYHSILDYREKTVGQRIDSHDVVSWLLKQTASGIEQMQPLYFAHGMDFCQRIEATSRYPNFLRSEGQRDEYLRVLRQAEKQTLEQLYAPKTQRSGSPLLGSGTVSKEIAEFIKELKSRRKAFRDSGSAVHSSALQEVEQEREVAFEVEAVREVQKPVKFHPLKFPGLHSDIVRFVETGRLALESTGVEKAFMALKRTSIGRKYGITSHATNTQLYVSNEFMRTVQLPENQPNDNLIRPVTWILWSIVTQKAIVIIPEEAEIIIPLLLRNNPPSGIYLLTYSAPLTRTMAHFSDLSYYSIPSLPSGWQPPVWLKVELGILAGRVYFEFDEYPSICDFLGIRVDQKVQESTPIEMLESVIEAPQDLMENHSNKDVEMIIRDEESTRKNQTFTEKPLLFLQEWIAVRRRGQDFTHTPMGYVCQGKPLDADHPFFSKRERSRIEKPSGAPRGNQFIEPETVEDADVDDFELVDDFDFDEDMMDED</sequence>
<dbReference type="SUPFAM" id="SSF52540">
    <property type="entry name" value="P-loop containing nucleoside triphosphate hydrolases"/>
    <property type="match status" value="1"/>
</dbReference>
<proteinExistence type="predicted"/>
<keyword evidence="12" id="KW-1185">Reference proteome</keyword>
<keyword evidence="5" id="KW-0378">Hydrolase</keyword>
<feature type="domain" description="DUF6606" evidence="10">
    <location>
        <begin position="15"/>
        <end position="288"/>
    </location>
</feature>
<evidence type="ECO:0000256" key="6">
    <source>
        <dbReference type="ARBA" id="ARBA00022807"/>
    </source>
</evidence>
<reference evidence="11" key="1">
    <citation type="submission" date="2021-12" db="EMBL/GenBank/DDBJ databases">
        <title>Convergent genome expansion in fungi linked to evolution of root-endophyte symbiosis.</title>
        <authorList>
            <consortium name="DOE Joint Genome Institute"/>
            <person name="Ke Y.-H."/>
            <person name="Bonito G."/>
            <person name="Liao H.-L."/>
            <person name="Looney B."/>
            <person name="Rojas-Flechas A."/>
            <person name="Nash J."/>
            <person name="Hameed K."/>
            <person name="Schadt C."/>
            <person name="Martin F."/>
            <person name="Crous P.W."/>
            <person name="Miettinen O."/>
            <person name="Magnuson J.K."/>
            <person name="Labbe J."/>
            <person name="Jacobson D."/>
            <person name="Doktycz M.J."/>
            <person name="Veneault-Fourrey C."/>
            <person name="Kuo A."/>
            <person name="Mondo S."/>
            <person name="Calhoun S."/>
            <person name="Riley R."/>
            <person name="Ohm R."/>
            <person name="LaButti K."/>
            <person name="Andreopoulos B."/>
            <person name="Pangilinan J."/>
            <person name="Nolan M."/>
            <person name="Tritt A."/>
            <person name="Clum A."/>
            <person name="Lipzen A."/>
            <person name="Daum C."/>
            <person name="Barry K."/>
            <person name="Grigoriev I.V."/>
            <person name="Vilgalys R."/>
        </authorList>
    </citation>
    <scope>NUCLEOTIDE SEQUENCE</scope>
    <source>
        <strain evidence="11">PMI_201</strain>
    </source>
</reference>
<comment type="caution">
    <text evidence="11">The sequence shown here is derived from an EMBL/GenBank/DDBJ whole genome shotgun (WGS) entry which is preliminary data.</text>
</comment>
<evidence type="ECO:0000256" key="2">
    <source>
        <dbReference type="ARBA" id="ARBA00012759"/>
    </source>
</evidence>
<dbReference type="Proteomes" id="UP001201262">
    <property type="component" value="Unassembled WGS sequence"/>
</dbReference>
<dbReference type="RefSeq" id="XP_046065568.1">
    <property type="nucleotide sequence ID" value="XM_046221577.1"/>
</dbReference>
<evidence type="ECO:0000259" key="9">
    <source>
        <dbReference type="Pfam" id="PF12359"/>
    </source>
</evidence>
<evidence type="ECO:0000313" key="12">
    <source>
        <dbReference type="Proteomes" id="UP001201262"/>
    </source>
</evidence>
<dbReference type="PANTHER" id="PTHR13367">
    <property type="entry name" value="UBIQUITIN THIOESTERASE"/>
    <property type="match status" value="1"/>
</dbReference>
<dbReference type="InterPro" id="IPR046541">
    <property type="entry name" value="DUF6606"/>
</dbReference>
<feature type="domain" description="DUF3645" evidence="9">
    <location>
        <begin position="2369"/>
        <end position="2401"/>
    </location>
</feature>
<evidence type="ECO:0000259" key="8">
    <source>
        <dbReference type="Pfam" id="PF12340"/>
    </source>
</evidence>
<dbReference type="GO" id="GO:0004843">
    <property type="term" value="F:cysteine-type deubiquitinase activity"/>
    <property type="evidence" value="ECO:0007669"/>
    <property type="project" value="UniProtKB-EC"/>
</dbReference>